<organism evidence="1 2">
    <name type="scientific">Paraburkholderia megapolitana</name>
    <dbReference type="NCBI Taxonomy" id="420953"/>
    <lineage>
        <taxon>Bacteria</taxon>
        <taxon>Pseudomonadati</taxon>
        <taxon>Pseudomonadota</taxon>
        <taxon>Betaproteobacteria</taxon>
        <taxon>Burkholderiales</taxon>
        <taxon>Burkholderiaceae</taxon>
        <taxon>Paraburkholderia</taxon>
    </lineage>
</organism>
<dbReference type="EMBL" id="FOQU01000001">
    <property type="protein sequence ID" value="SFI02249.1"/>
    <property type="molecule type" value="Genomic_DNA"/>
</dbReference>
<evidence type="ECO:0000313" key="2">
    <source>
        <dbReference type="Proteomes" id="UP000199548"/>
    </source>
</evidence>
<gene>
    <name evidence="1" type="ORF">SAMN05192543_1011084</name>
</gene>
<name>A0A1I3ETH4_9BURK</name>
<reference evidence="1 2" key="1">
    <citation type="submission" date="2016-10" db="EMBL/GenBank/DDBJ databases">
        <authorList>
            <person name="de Groot N.N."/>
        </authorList>
    </citation>
    <scope>NUCLEOTIDE SEQUENCE [LARGE SCALE GENOMIC DNA]</scope>
    <source>
        <strain evidence="1 2">LMG 23650</strain>
    </source>
</reference>
<accession>A0A1I3ETH4</accession>
<proteinExistence type="predicted"/>
<dbReference type="STRING" id="420953.SAMN05192543_1011084"/>
<dbReference type="AlphaFoldDB" id="A0A1I3ETH4"/>
<dbReference type="Proteomes" id="UP000199548">
    <property type="component" value="Unassembled WGS sequence"/>
</dbReference>
<keyword evidence="2" id="KW-1185">Reference proteome</keyword>
<evidence type="ECO:0000313" key="1">
    <source>
        <dbReference type="EMBL" id="SFI02249.1"/>
    </source>
</evidence>
<protein>
    <submittedName>
        <fullName evidence="1">Uncharacterized protein</fullName>
    </submittedName>
</protein>
<sequence>MPGERTPASMKPDLARIAAHGKGGVTPGHSLWLWRTAAAGKRPAKRFRARKRDVNIPSFRL</sequence>